<feature type="binding site" evidence="2">
    <location>
        <position position="245"/>
    </location>
    <ligand>
        <name>Mg(2+)</name>
        <dbReference type="ChEBI" id="CHEBI:18420"/>
    </ligand>
</feature>
<dbReference type="Pfam" id="PF00069">
    <property type="entry name" value="Pkinase"/>
    <property type="match status" value="1"/>
</dbReference>
<feature type="active site" description="Proton acceptor" evidence="1">
    <location>
        <position position="227"/>
    </location>
</feature>
<dbReference type="AlphaFoldDB" id="A0AAD2JHV3"/>
<dbReference type="SMART" id="SM00220">
    <property type="entry name" value="S_TKc"/>
    <property type="match status" value="1"/>
</dbReference>
<name>A0AAD2JHV3_9STRA</name>
<dbReference type="InterPro" id="IPR000719">
    <property type="entry name" value="Prot_kinase_dom"/>
</dbReference>
<protein>
    <recommendedName>
        <fullName evidence="3">Protein kinase domain-containing protein</fullName>
    </recommendedName>
</protein>
<keyword evidence="2" id="KW-0460">Magnesium</keyword>
<dbReference type="Gene3D" id="3.30.200.20">
    <property type="entry name" value="Phosphorylase Kinase, domain 1"/>
    <property type="match status" value="1"/>
</dbReference>
<dbReference type="InterPro" id="IPR051681">
    <property type="entry name" value="Ser/Thr_Kinases-Pseudokinases"/>
</dbReference>
<dbReference type="PIRSF" id="PIRSF000615">
    <property type="entry name" value="TyrPK_CSF1-R"/>
    <property type="match status" value="1"/>
</dbReference>
<evidence type="ECO:0000313" key="5">
    <source>
        <dbReference type="Proteomes" id="UP001295423"/>
    </source>
</evidence>
<dbReference type="GO" id="GO:0005524">
    <property type="term" value="F:ATP binding"/>
    <property type="evidence" value="ECO:0007669"/>
    <property type="project" value="InterPro"/>
</dbReference>
<gene>
    <name evidence="4" type="ORF">CYCCA115_LOCUS13269</name>
</gene>
<evidence type="ECO:0000313" key="4">
    <source>
        <dbReference type="EMBL" id="CAJ1951850.1"/>
    </source>
</evidence>
<dbReference type="PROSITE" id="PS50011">
    <property type="entry name" value="PROTEIN_KINASE_DOM"/>
    <property type="match status" value="1"/>
</dbReference>
<feature type="binding site" evidence="2">
    <location>
        <position position="232"/>
    </location>
    <ligand>
        <name>Mg(2+)</name>
        <dbReference type="ChEBI" id="CHEBI:18420"/>
    </ligand>
</feature>
<comment type="caution">
    <text evidence="4">The sequence shown here is derived from an EMBL/GenBank/DDBJ whole genome shotgun (WGS) entry which is preliminary data.</text>
</comment>
<dbReference type="Gene3D" id="1.10.510.10">
    <property type="entry name" value="Transferase(Phosphotransferase) domain 1"/>
    <property type="match status" value="1"/>
</dbReference>
<dbReference type="GO" id="GO:0004674">
    <property type="term" value="F:protein serine/threonine kinase activity"/>
    <property type="evidence" value="ECO:0007669"/>
    <property type="project" value="TreeGrafter"/>
</dbReference>
<accession>A0AAD2JHV3</accession>
<evidence type="ECO:0000256" key="2">
    <source>
        <dbReference type="PIRSR" id="PIRSR000615-3"/>
    </source>
</evidence>
<evidence type="ECO:0000256" key="1">
    <source>
        <dbReference type="PIRSR" id="PIRSR000615-1"/>
    </source>
</evidence>
<dbReference type="InterPro" id="IPR011009">
    <property type="entry name" value="Kinase-like_dom_sf"/>
</dbReference>
<sequence length="424" mass="48184">MAAVQDKEKVRKAGAEFAAKQIEKLFKKSKIVDSSDIFPKFSKEEIKLGKVLGKGGFGTVYECLSFGAKSKPSNAVPDAEDQMESRKFIADHCIREDGDARYALKILSPEVVNDAGIFIQGSIDMAVETRVLSDIEHPNIIKMRACGSLSPFEADYFIVMDRLYDTLESRIAKWGKLQSRITGGFGSKFFDRKGKKKAALLEDKLVAAFDLSAAILYMHNKNILYRDLKPENVGFDIRDDIKLFDFGLAKEVFSEDKDADGLYKLTAMTGSPRYMAPEVALEKPYSFSCDAYSFAILFHQMYSCKTPFEVYGMNSLRTRVWGKEQKRPYIQPDWPETIKSLLEKSWNENVHERPTFQKIYDILREECVGARDGDEEGLEHSRRRSTFVFRSNSGKRTASKAAKGNVMEAVQEFDYDEDEKESEN</sequence>
<dbReference type="PANTHER" id="PTHR44329">
    <property type="entry name" value="SERINE/THREONINE-PROTEIN KINASE TNNI3K-RELATED"/>
    <property type="match status" value="1"/>
</dbReference>
<evidence type="ECO:0000259" key="3">
    <source>
        <dbReference type="PROSITE" id="PS50011"/>
    </source>
</evidence>
<dbReference type="GO" id="GO:0046872">
    <property type="term" value="F:metal ion binding"/>
    <property type="evidence" value="ECO:0007669"/>
    <property type="project" value="UniProtKB-KW"/>
</dbReference>
<dbReference type="PANTHER" id="PTHR44329:SF289">
    <property type="entry name" value="SERINE_THREONINE-PROTEIN KINASE VIK"/>
    <property type="match status" value="1"/>
</dbReference>
<feature type="domain" description="Protein kinase" evidence="3">
    <location>
        <begin position="46"/>
        <end position="368"/>
    </location>
</feature>
<dbReference type="SUPFAM" id="SSF56112">
    <property type="entry name" value="Protein kinase-like (PK-like)"/>
    <property type="match status" value="1"/>
</dbReference>
<dbReference type="EMBL" id="CAKOGP040001792">
    <property type="protein sequence ID" value="CAJ1951850.1"/>
    <property type="molecule type" value="Genomic_DNA"/>
</dbReference>
<reference evidence="4" key="1">
    <citation type="submission" date="2023-08" db="EMBL/GenBank/DDBJ databases">
        <authorList>
            <person name="Audoor S."/>
            <person name="Bilcke G."/>
        </authorList>
    </citation>
    <scope>NUCLEOTIDE SEQUENCE</scope>
</reference>
<proteinExistence type="predicted"/>
<keyword evidence="2" id="KW-0479">Metal-binding</keyword>
<dbReference type="Proteomes" id="UP001295423">
    <property type="component" value="Unassembled WGS sequence"/>
</dbReference>
<organism evidence="4 5">
    <name type="scientific">Cylindrotheca closterium</name>
    <dbReference type="NCBI Taxonomy" id="2856"/>
    <lineage>
        <taxon>Eukaryota</taxon>
        <taxon>Sar</taxon>
        <taxon>Stramenopiles</taxon>
        <taxon>Ochrophyta</taxon>
        <taxon>Bacillariophyta</taxon>
        <taxon>Bacillariophyceae</taxon>
        <taxon>Bacillariophycidae</taxon>
        <taxon>Bacillariales</taxon>
        <taxon>Bacillariaceae</taxon>
        <taxon>Cylindrotheca</taxon>
    </lineage>
</organism>
<keyword evidence="5" id="KW-1185">Reference proteome</keyword>